<feature type="transmembrane region" description="Helical" evidence="10">
    <location>
        <begin position="126"/>
        <end position="146"/>
    </location>
</feature>
<keyword evidence="7 10" id="KW-1133">Transmembrane helix</keyword>
<evidence type="ECO:0000256" key="6">
    <source>
        <dbReference type="ARBA" id="ARBA00022692"/>
    </source>
</evidence>
<evidence type="ECO:0000256" key="1">
    <source>
        <dbReference type="ARBA" id="ARBA00004141"/>
    </source>
</evidence>
<organism evidence="11 12">
    <name type="scientific">Microbacterium hatanonis</name>
    <dbReference type="NCBI Taxonomy" id="404366"/>
    <lineage>
        <taxon>Bacteria</taxon>
        <taxon>Bacillati</taxon>
        <taxon>Actinomycetota</taxon>
        <taxon>Actinomycetes</taxon>
        <taxon>Micrococcales</taxon>
        <taxon>Microbacteriaceae</taxon>
        <taxon>Microbacterium</taxon>
    </lineage>
</organism>
<comment type="caution">
    <text evidence="11">The sequence shown here is derived from an EMBL/GenBank/DDBJ whole genome shotgun (WGS) entry which is preliminary data.</text>
</comment>
<evidence type="ECO:0000256" key="2">
    <source>
        <dbReference type="ARBA" id="ARBA00022448"/>
    </source>
</evidence>
<feature type="transmembrane region" description="Helical" evidence="10">
    <location>
        <begin position="193"/>
        <end position="218"/>
    </location>
</feature>
<evidence type="ECO:0000256" key="8">
    <source>
        <dbReference type="ARBA" id="ARBA00023032"/>
    </source>
</evidence>
<dbReference type="EMBL" id="VRSV01000001">
    <property type="protein sequence ID" value="TXK13765.1"/>
    <property type="molecule type" value="Genomic_DNA"/>
</dbReference>
<dbReference type="GO" id="GO:0005886">
    <property type="term" value="C:plasma membrane"/>
    <property type="evidence" value="ECO:0007669"/>
    <property type="project" value="TreeGrafter"/>
</dbReference>
<evidence type="ECO:0000256" key="4">
    <source>
        <dbReference type="ARBA" id="ARBA00022519"/>
    </source>
</evidence>
<keyword evidence="6 10" id="KW-0812">Transmembrane</keyword>
<keyword evidence="9 10" id="KW-0472">Membrane</keyword>
<reference evidence="11 12" key="1">
    <citation type="submission" date="2019-08" db="EMBL/GenBank/DDBJ databases">
        <authorList>
            <person name="Dong K."/>
        </authorList>
    </citation>
    <scope>NUCLEOTIDE SEQUENCE [LARGE SCALE GENOMIC DNA]</scope>
    <source>
        <strain evidence="11 12">JCM14558</strain>
    </source>
</reference>
<comment type="subcellular location">
    <subcellularLocation>
        <location evidence="1">Membrane</location>
        <topology evidence="1">Multi-pass membrane protein</topology>
    </subcellularLocation>
</comment>
<evidence type="ECO:0000256" key="3">
    <source>
        <dbReference type="ARBA" id="ARBA00022475"/>
    </source>
</evidence>
<dbReference type="Pfam" id="PF07264">
    <property type="entry name" value="EI24"/>
    <property type="match status" value="1"/>
</dbReference>
<dbReference type="GO" id="GO:0019344">
    <property type="term" value="P:cysteine biosynthetic process"/>
    <property type="evidence" value="ECO:0007669"/>
    <property type="project" value="TreeGrafter"/>
</dbReference>
<keyword evidence="8" id="KW-0764">Sulfate transport</keyword>
<dbReference type="AlphaFoldDB" id="A0A5C8I7A6"/>
<evidence type="ECO:0000256" key="7">
    <source>
        <dbReference type="ARBA" id="ARBA00022989"/>
    </source>
</evidence>
<feature type="transmembrane region" description="Helical" evidence="10">
    <location>
        <begin position="152"/>
        <end position="172"/>
    </location>
</feature>
<gene>
    <name evidence="11" type="ORF">FVP77_02735</name>
</gene>
<evidence type="ECO:0000256" key="9">
    <source>
        <dbReference type="ARBA" id="ARBA00023136"/>
    </source>
</evidence>
<evidence type="ECO:0000256" key="10">
    <source>
        <dbReference type="SAM" id="Phobius"/>
    </source>
</evidence>
<name>A0A5C8I7A6_9MICO</name>
<keyword evidence="3" id="KW-1003">Cell membrane</keyword>
<dbReference type="PANTHER" id="PTHR37468">
    <property type="entry name" value="SULFATE TRANSPORTER CYSZ"/>
    <property type="match status" value="1"/>
</dbReference>
<dbReference type="OrthoDB" id="3375053at2"/>
<keyword evidence="4" id="KW-0997">Cell inner membrane</keyword>
<evidence type="ECO:0000313" key="11">
    <source>
        <dbReference type="EMBL" id="TXK13765.1"/>
    </source>
</evidence>
<accession>A0A5C8I7A6</accession>
<evidence type="ECO:0000256" key="5">
    <source>
        <dbReference type="ARBA" id="ARBA00022605"/>
    </source>
</evidence>
<dbReference type="Proteomes" id="UP000321034">
    <property type="component" value="Unassembled WGS sequence"/>
</dbReference>
<proteinExistence type="predicted"/>
<feature type="transmembrane region" description="Helical" evidence="10">
    <location>
        <begin position="20"/>
        <end position="41"/>
    </location>
</feature>
<sequence>MLARGFGWWRHRPGVMAAGLVPALIVGLVLLAGVITLAVFLPDIATAVTPFADGWPEIWVAVVRFAAGAATLGAALVIAVVSFTALTLLIGEPFYDRIWRSVEEELGEVPDVRYGFARALGDTVSLIARGIGVALLTALLGLVPVVGGAAGAVLGVVLTGWLLTDELTSRALTARGVDRAQRRRLLRSRRGQALGFGVATQLCFLVPLGAVAVMPAAVAGSTMLATSLLADAPRPTR</sequence>
<feature type="transmembrane region" description="Helical" evidence="10">
    <location>
        <begin position="61"/>
        <end position="90"/>
    </location>
</feature>
<dbReference type="GO" id="GO:0000103">
    <property type="term" value="P:sulfate assimilation"/>
    <property type="evidence" value="ECO:0007669"/>
    <property type="project" value="TreeGrafter"/>
</dbReference>
<evidence type="ECO:0000313" key="12">
    <source>
        <dbReference type="Proteomes" id="UP000321034"/>
    </source>
</evidence>
<dbReference type="PANTHER" id="PTHR37468:SF1">
    <property type="entry name" value="SULFATE TRANSPORTER CYSZ"/>
    <property type="match status" value="1"/>
</dbReference>
<dbReference type="InterPro" id="IPR050480">
    <property type="entry name" value="CysZ-like"/>
</dbReference>
<dbReference type="GO" id="GO:0009675">
    <property type="term" value="F:high-affinity sulfate:proton symporter activity"/>
    <property type="evidence" value="ECO:0007669"/>
    <property type="project" value="TreeGrafter"/>
</dbReference>
<keyword evidence="5" id="KW-0028">Amino-acid biosynthesis</keyword>
<keyword evidence="12" id="KW-1185">Reference proteome</keyword>
<dbReference type="InterPro" id="IPR059112">
    <property type="entry name" value="CysZ/EI24"/>
</dbReference>
<protein>
    <submittedName>
        <fullName evidence="11">EI24 domain-containing protein</fullName>
    </submittedName>
</protein>
<keyword evidence="2" id="KW-0813">Transport</keyword>